<comment type="caution">
    <text evidence="2">The sequence shown here is derived from an EMBL/GenBank/DDBJ whole genome shotgun (WGS) entry which is preliminary data.</text>
</comment>
<feature type="domain" description="DUF6671" evidence="1">
    <location>
        <begin position="51"/>
        <end position="269"/>
    </location>
</feature>
<protein>
    <recommendedName>
        <fullName evidence="1">DUF6671 domain-containing protein</fullName>
    </recommendedName>
</protein>
<proteinExistence type="predicted"/>
<organism evidence="2">
    <name type="scientific">Anaerobacillus isosaccharinicus</name>
    <dbReference type="NCBI Taxonomy" id="1532552"/>
    <lineage>
        <taxon>Bacteria</taxon>
        <taxon>Bacillati</taxon>
        <taxon>Bacillota</taxon>
        <taxon>Bacilli</taxon>
        <taxon>Bacillales</taxon>
        <taxon>Bacillaceae</taxon>
        <taxon>Anaerobacillus</taxon>
    </lineage>
</organism>
<dbReference type="AlphaFoldDB" id="A0A1S2L8C4"/>
<accession>A0A1S2L8C4</accession>
<dbReference type="KEGG" id="aia:AWH56_002625"/>
<reference evidence="2" key="1">
    <citation type="submission" date="2016-10" db="EMBL/GenBank/DDBJ databases">
        <title>Draft genome sequences of four alkaliphilic bacteria belonging to the Anaerobacillus genus.</title>
        <authorList>
            <person name="Bassil N.M."/>
            <person name="Lloyd J.R."/>
        </authorList>
    </citation>
    <scope>NUCLEOTIDE SEQUENCE [LARGE SCALE GENOMIC DNA]</scope>
    <source>
        <strain evidence="2">NB2006</strain>
    </source>
</reference>
<dbReference type="EMBL" id="LQXD01000163">
    <property type="protein sequence ID" value="OIJ08253.1"/>
    <property type="molecule type" value="Genomic_DNA"/>
</dbReference>
<evidence type="ECO:0000259" key="1">
    <source>
        <dbReference type="Pfam" id="PF20376"/>
    </source>
</evidence>
<dbReference type="Pfam" id="PF20376">
    <property type="entry name" value="DUF6671"/>
    <property type="match status" value="1"/>
</dbReference>
<name>A0A1S2L8C4_9BACI</name>
<evidence type="ECO:0000313" key="2">
    <source>
        <dbReference type="EMBL" id="OIJ08253.1"/>
    </source>
</evidence>
<dbReference type="InterPro" id="IPR046612">
    <property type="entry name" value="DUF6671"/>
</dbReference>
<gene>
    <name evidence="2" type="ORF">AWH56_19315</name>
</gene>
<dbReference type="OrthoDB" id="9793837at2"/>
<sequence>MHKKEEVIAPILKSELGINITVPHEFNSDVFGTFTNEVERMGDQLEAARKKVEVAMLQSGLNIGIASEGSFGPHPIFSFAPFNRELILFVDKDLDLELTGYVANGNTNYAQKEVGSFEEAYEFAKTIGFPEHGVIVKKNATTTDQNEIIKGITDVNRLRDSVTTFTQSQPTAFVETDMRAMYNPIRMSNIKLATLDLVSKMNSLCPNCQTPGFEVIEVKKGLPCHLCGFPTNMPLLQINECKKCKHQKETKYPNGNKHADPTYCNVCNP</sequence>